<dbReference type="InterPro" id="IPR016097">
    <property type="entry name" value="DUF695"/>
</dbReference>
<accession>A0A927H2Z9</accession>
<gene>
    <name evidence="4" type="ORF">IDH45_23650</name>
</gene>
<organism evidence="4 5">
    <name type="scientific">Paenibacillus oceani</name>
    <dbReference type="NCBI Taxonomy" id="2772510"/>
    <lineage>
        <taxon>Bacteria</taxon>
        <taxon>Bacillati</taxon>
        <taxon>Bacillota</taxon>
        <taxon>Bacilli</taxon>
        <taxon>Bacillales</taxon>
        <taxon>Paenibacillaceae</taxon>
        <taxon>Paenibacillus</taxon>
    </lineage>
</organism>
<proteinExistence type="predicted"/>
<dbReference type="RefSeq" id="WP_190930604.1">
    <property type="nucleotide sequence ID" value="NZ_JACXJA010000036.1"/>
</dbReference>
<evidence type="ECO:0000313" key="5">
    <source>
        <dbReference type="Proteomes" id="UP000639396"/>
    </source>
</evidence>
<evidence type="ECO:0000256" key="1">
    <source>
        <dbReference type="SAM" id="Phobius"/>
    </source>
</evidence>
<dbReference type="Gene3D" id="3.30.70.970">
    <property type="entry name" value="RraB-like"/>
    <property type="match status" value="1"/>
</dbReference>
<dbReference type="EMBL" id="JACXJA010000036">
    <property type="protein sequence ID" value="MBD2864979.1"/>
    <property type="molecule type" value="Genomic_DNA"/>
</dbReference>
<dbReference type="Proteomes" id="UP000639396">
    <property type="component" value="Unassembled WGS sequence"/>
</dbReference>
<protein>
    <submittedName>
        <fullName evidence="4">DUF695 domain-containing protein</fullName>
    </submittedName>
</protein>
<dbReference type="SUPFAM" id="SSF89946">
    <property type="entry name" value="Hypothetical protein VC0424"/>
    <property type="match status" value="1"/>
</dbReference>
<comment type="caution">
    <text evidence="4">The sequence shown here is derived from an EMBL/GenBank/DDBJ whole genome shotgun (WGS) entry which is preliminary data.</text>
</comment>
<keyword evidence="1" id="KW-0812">Transmembrane</keyword>
<evidence type="ECO:0000259" key="2">
    <source>
        <dbReference type="Pfam" id="PF05117"/>
    </source>
</evidence>
<keyword evidence="1" id="KW-1133">Transmembrane helix</keyword>
<reference evidence="4" key="1">
    <citation type="submission" date="2020-09" db="EMBL/GenBank/DDBJ databases">
        <title>A novel bacterium of genus Paenibacillus, isolated from South China Sea.</title>
        <authorList>
            <person name="Huang H."/>
            <person name="Mo K."/>
            <person name="Hu Y."/>
        </authorList>
    </citation>
    <scope>NUCLEOTIDE SEQUENCE</scope>
    <source>
        <strain evidence="4">IB182363</strain>
    </source>
</reference>
<feature type="domain" description="Regulator of ribonuclease activity B" evidence="3">
    <location>
        <begin position="151"/>
        <end position="249"/>
    </location>
</feature>
<dbReference type="Pfam" id="PF06877">
    <property type="entry name" value="RraB"/>
    <property type="match status" value="1"/>
</dbReference>
<evidence type="ECO:0000259" key="3">
    <source>
        <dbReference type="Pfam" id="PF06877"/>
    </source>
</evidence>
<keyword evidence="5" id="KW-1185">Reference proteome</keyword>
<sequence>MAIKSKQWDYFHRTTDQKEQMNVLIDASHSGQTPLPGFSRLLSIVINLYAIATDKEERDTAQGKLGILERRLEHIFSDSLQAVYIGRINTESRLEFYYYAKPGGTPHRQLAENVMAEYPKYRWIASEREDADWSFYEYLKPNQVEKLYSKNNVLLQSLAEKGDRFGIPREVYHWLRFASGDDVRKAADEAKRLGYTVVNSDVDANKATYPHTLILSKIHPIAVKAMNDSVRELYNLTHSFSGKYEGWGTDIRQKLWRRLTDKIGGRRLLLLAGALLLLSAAAMLFARL</sequence>
<dbReference type="InterPro" id="IPR036701">
    <property type="entry name" value="RraB-like_sf"/>
</dbReference>
<name>A0A927H2Z9_9BACL</name>
<evidence type="ECO:0000313" key="4">
    <source>
        <dbReference type="EMBL" id="MBD2864979.1"/>
    </source>
</evidence>
<dbReference type="InterPro" id="IPR009671">
    <property type="entry name" value="RraB_dom"/>
</dbReference>
<feature type="domain" description="DUF695" evidence="2">
    <location>
        <begin position="59"/>
        <end position="139"/>
    </location>
</feature>
<dbReference type="AlphaFoldDB" id="A0A927H2Z9"/>
<feature type="transmembrane region" description="Helical" evidence="1">
    <location>
        <begin position="268"/>
        <end position="286"/>
    </location>
</feature>
<dbReference type="Pfam" id="PF05117">
    <property type="entry name" value="DUF695"/>
    <property type="match status" value="1"/>
</dbReference>
<keyword evidence="1" id="KW-0472">Membrane</keyword>